<protein>
    <submittedName>
        <fullName evidence="1">Uncharacterized protein</fullName>
    </submittedName>
</protein>
<feature type="non-terminal residue" evidence="1">
    <location>
        <position position="232"/>
    </location>
</feature>
<sequence>VMGMTGAGKTTFINKASGSSLVEGGGLESCTSEVQTANSFHLDGHVVTLIDSPGFDDTNRSEAEILREVTSFLAKTYEAGRLLAGILYMHRITDRRVGGVAKRNFSVFRKLCGESTLKNAIIVTNMWTPNASEVVAAEEEGRERELASKELFFKRALDCGARMARHDNTTQSAHSIIRQFFVHKPQALLVQRELVDEKKQLVNTDAGSHMKDELLIMSGRYQKEIDEMRKQQ</sequence>
<evidence type="ECO:0000313" key="1">
    <source>
        <dbReference type="EMBL" id="KAI0091154.1"/>
    </source>
</evidence>
<proteinExistence type="predicted"/>
<organism evidence="1 2">
    <name type="scientific">Irpex rosettiformis</name>
    <dbReference type="NCBI Taxonomy" id="378272"/>
    <lineage>
        <taxon>Eukaryota</taxon>
        <taxon>Fungi</taxon>
        <taxon>Dikarya</taxon>
        <taxon>Basidiomycota</taxon>
        <taxon>Agaricomycotina</taxon>
        <taxon>Agaricomycetes</taxon>
        <taxon>Polyporales</taxon>
        <taxon>Irpicaceae</taxon>
        <taxon>Irpex</taxon>
    </lineage>
</organism>
<comment type="caution">
    <text evidence="1">The sequence shown here is derived from an EMBL/GenBank/DDBJ whole genome shotgun (WGS) entry which is preliminary data.</text>
</comment>
<accession>A0ACB8UAD4</accession>
<gene>
    <name evidence="1" type="ORF">BDY19DRAFT_862471</name>
</gene>
<reference evidence="1" key="1">
    <citation type="journal article" date="2021" name="Environ. Microbiol.">
        <title>Gene family expansions and transcriptome signatures uncover fungal adaptations to wood decay.</title>
        <authorList>
            <person name="Hage H."/>
            <person name="Miyauchi S."/>
            <person name="Viragh M."/>
            <person name="Drula E."/>
            <person name="Min B."/>
            <person name="Chaduli D."/>
            <person name="Navarro D."/>
            <person name="Favel A."/>
            <person name="Norest M."/>
            <person name="Lesage-Meessen L."/>
            <person name="Balint B."/>
            <person name="Merenyi Z."/>
            <person name="de Eugenio L."/>
            <person name="Morin E."/>
            <person name="Martinez A.T."/>
            <person name="Baldrian P."/>
            <person name="Stursova M."/>
            <person name="Martinez M.J."/>
            <person name="Novotny C."/>
            <person name="Magnuson J.K."/>
            <person name="Spatafora J.W."/>
            <person name="Maurice S."/>
            <person name="Pangilinan J."/>
            <person name="Andreopoulos W."/>
            <person name="LaButti K."/>
            <person name="Hundley H."/>
            <person name="Na H."/>
            <person name="Kuo A."/>
            <person name="Barry K."/>
            <person name="Lipzen A."/>
            <person name="Henrissat B."/>
            <person name="Riley R."/>
            <person name="Ahrendt S."/>
            <person name="Nagy L.G."/>
            <person name="Grigoriev I.V."/>
            <person name="Martin F."/>
            <person name="Rosso M.N."/>
        </authorList>
    </citation>
    <scope>NUCLEOTIDE SEQUENCE</scope>
    <source>
        <strain evidence="1">CBS 384.51</strain>
    </source>
</reference>
<dbReference type="Proteomes" id="UP001055072">
    <property type="component" value="Unassembled WGS sequence"/>
</dbReference>
<dbReference type="EMBL" id="MU274906">
    <property type="protein sequence ID" value="KAI0091154.1"/>
    <property type="molecule type" value="Genomic_DNA"/>
</dbReference>
<name>A0ACB8UAD4_9APHY</name>
<feature type="non-terminal residue" evidence="1">
    <location>
        <position position="1"/>
    </location>
</feature>
<evidence type="ECO:0000313" key="2">
    <source>
        <dbReference type="Proteomes" id="UP001055072"/>
    </source>
</evidence>
<keyword evidence="2" id="KW-1185">Reference proteome</keyword>